<comment type="caution">
    <text evidence="1">The sequence shown here is derived from an EMBL/GenBank/DDBJ whole genome shotgun (WGS) entry which is preliminary data.</text>
</comment>
<evidence type="ECO:0000313" key="1">
    <source>
        <dbReference type="EMBL" id="MFD1887612.1"/>
    </source>
</evidence>
<accession>A0ABW4RN37</accession>
<reference evidence="2" key="1">
    <citation type="journal article" date="2019" name="Int. J. Syst. Evol. Microbiol.">
        <title>The Global Catalogue of Microorganisms (GCM) 10K type strain sequencing project: providing services to taxonomists for standard genome sequencing and annotation.</title>
        <authorList>
            <consortium name="The Broad Institute Genomics Platform"/>
            <consortium name="The Broad Institute Genome Sequencing Center for Infectious Disease"/>
            <person name="Wu L."/>
            <person name="Ma J."/>
        </authorList>
    </citation>
    <scope>NUCLEOTIDE SEQUENCE [LARGE SCALE GENOMIC DNA]</scope>
    <source>
        <strain evidence="2">CCUG 54950</strain>
    </source>
</reference>
<keyword evidence="2" id="KW-1185">Reference proteome</keyword>
<evidence type="ECO:0000313" key="2">
    <source>
        <dbReference type="Proteomes" id="UP001597233"/>
    </source>
</evidence>
<protein>
    <submittedName>
        <fullName evidence="1">Uncharacterized protein</fullName>
    </submittedName>
</protein>
<dbReference type="Proteomes" id="UP001597233">
    <property type="component" value="Unassembled WGS sequence"/>
</dbReference>
<name>A0ABW4RN37_9BACL</name>
<organism evidence="1 2">
    <name type="scientific">Paenibacillus wenxiniae</name>
    <dbReference type="NCBI Taxonomy" id="1636843"/>
    <lineage>
        <taxon>Bacteria</taxon>
        <taxon>Bacillati</taxon>
        <taxon>Bacillota</taxon>
        <taxon>Bacilli</taxon>
        <taxon>Bacillales</taxon>
        <taxon>Paenibacillaceae</taxon>
        <taxon>Paenibacillus</taxon>
    </lineage>
</organism>
<dbReference type="EMBL" id="JBHUEH010000032">
    <property type="protein sequence ID" value="MFD1887612.1"/>
    <property type="molecule type" value="Genomic_DNA"/>
</dbReference>
<proteinExistence type="predicted"/>
<gene>
    <name evidence="1" type="ORF">ACFSC9_19225</name>
</gene>
<sequence length="183" mass="21051">MKVTLDVTGSLFNQRISTEIAYTAFYANFHLPHTVNMEIYGCHIIQEEYLLFKTKPFVIPELAPAMMKEGIFIIGKTNLTITGVQSGNLSVYLYHPDKNEFLQDHRKKSVCLHRNWPSTANEYRGAEYVLGGTLEWPRGQQELILYATGQATMEFETEDCIAFSEYAMNPDKYTYKLENELLS</sequence>
<dbReference type="RefSeq" id="WP_347327456.1">
    <property type="nucleotide sequence ID" value="NZ_JBCGUH010000035.1"/>
</dbReference>